<evidence type="ECO:0000256" key="2">
    <source>
        <dbReference type="ARBA" id="ARBA00012682"/>
    </source>
</evidence>
<feature type="binding site" evidence="5">
    <location>
        <position position="167"/>
    </location>
    <ligand>
        <name>Mn(2+)</name>
        <dbReference type="ChEBI" id="CHEBI:29035"/>
    </ligand>
</feature>
<dbReference type="PANTHER" id="PTHR11404:SF6">
    <property type="entry name" value="SUPEROXIDE DISMUTASE [MN], MITOCHONDRIAL"/>
    <property type="match status" value="1"/>
</dbReference>
<evidence type="ECO:0000259" key="8">
    <source>
        <dbReference type="Pfam" id="PF02777"/>
    </source>
</evidence>
<dbReference type="SUPFAM" id="SSF54719">
    <property type="entry name" value="Fe,Mn superoxide dismutase (SOD), C-terminal domain"/>
    <property type="match status" value="1"/>
</dbReference>
<accession>A0A7C4S2Z9</accession>
<feature type="domain" description="Manganese/iron superoxide dismutase N-terminal" evidence="7">
    <location>
        <begin position="5"/>
        <end position="84"/>
    </location>
</feature>
<dbReference type="PROSITE" id="PS00088">
    <property type="entry name" value="SOD_MN"/>
    <property type="match status" value="1"/>
</dbReference>
<dbReference type="PIRSF" id="PIRSF000349">
    <property type="entry name" value="SODismutase"/>
    <property type="match status" value="1"/>
</dbReference>
<comment type="similarity">
    <text evidence="1 6">Belongs to the iron/manganese superoxide dismutase family.</text>
</comment>
<dbReference type="InterPro" id="IPR001189">
    <property type="entry name" value="Mn/Fe_SOD"/>
</dbReference>
<dbReference type="EC" id="1.15.1.1" evidence="2 6"/>
<evidence type="ECO:0000256" key="1">
    <source>
        <dbReference type="ARBA" id="ARBA00008714"/>
    </source>
</evidence>
<dbReference type="InterPro" id="IPR019832">
    <property type="entry name" value="Mn/Fe_SOD_C"/>
</dbReference>
<evidence type="ECO:0000313" key="9">
    <source>
        <dbReference type="EMBL" id="HGQ55606.1"/>
    </source>
</evidence>
<comment type="catalytic activity">
    <reaction evidence="6">
        <text>2 superoxide + 2 H(+) = H2O2 + O2</text>
        <dbReference type="Rhea" id="RHEA:20696"/>
        <dbReference type="ChEBI" id="CHEBI:15378"/>
        <dbReference type="ChEBI" id="CHEBI:15379"/>
        <dbReference type="ChEBI" id="CHEBI:16240"/>
        <dbReference type="ChEBI" id="CHEBI:18421"/>
        <dbReference type="EC" id="1.15.1.1"/>
    </reaction>
</comment>
<dbReference type="InterPro" id="IPR019831">
    <property type="entry name" value="Mn/Fe_SOD_N"/>
</dbReference>
<dbReference type="EMBL" id="DTBX01000140">
    <property type="protein sequence ID" value="HGQ55606.1"/>
    <property type="molecule type" value="Genomic_DNA"/>
</dbReference>
<sequence length="202" mass="23868">MKKFYQLPPLPYSFKDLEPIISEEQLRIHYEKHHQAYVNGANAILEKLDKGREENQDLDIKALLKELSFNIGGHLLHSLYWYNLISPSKAKEVPEGVIKEKLEKEFGSFERFKKEFIKAALTTEGSGWACLTYCKQTDRPIIMQVEKHNTNVYPMFRILLVCDVFEHAYYLDYKNDRAKYVENFFKIINWEAVNKRLQEILG</sequence>
<dbReference type="Gene3D" id="1.10.287.990">
    <property type="entry name" value="Fe,Mn superoxide dismutase (SOD) domain"/>
    <property type="match status" value="1"/>
</dbReference>
<evidence type="ECO:0000256" key="4">
    <source>
        <dbReference type="ARBA" id="ARBA00023002"/>
    </source>
</evidence>
<dbReference type="Gene3D" id="3.55.40.20">
    <property type="entry name" value="Iron/manganese superoxide dismutase, C-terminal domain"/>
    <property type="match status" value="1"/>
</dbReference>
<feature type="binding site" evidence="5">
    <location>
        <position position="163"/>
    </location>
    <ligand>
        <name>Mn(2+)</name>
        <dbReference type="ChEBI" id="CHEBI:29035"/>
    </ligand>
</feature>
<keyword evidence="4 6" id="KW-0560">Oxidoreductase</keyword>
<dbReference type="FunFam" id="3.55.40.20:FF:000004">
    <property type="entry name" value="Superoxide dismutase [Fe]"/>
    <property type="match status" value="1"/>
</dbReference>
<evidence type="ECO:0000259" key="7">
    <source>
        <dbReference type="Pfam" id="PF00081"/>
    </source>
</evidence>
<dbReference type="InterPro" id="IPR050265">
    <property type="entry name" value="Fe/Mn_Superoxide_Dismutase"/>
</dbReference>
<protein>
    <recommendedName>
        <fullName evidence="2 6">Superoxide dismutase</fullName>
        <ecNumber evidence="2 6">1.15.1.1</ecNumber>
    </recommendedName>
</protein>
<dbReference type="PANTHER" id="PTHR11404">
    <property type="entry name" value="SUPEROXIDE DISMUTASE 2"/>
    <property type="match status" value="1"/>
</dbReference>
<gene>
    <name evidence="10" type="ORF">ENT60_02080</name>
    <name evidence="9" type="ORF">ENU28_03985</name>
</gene>
<dbReference type="InterPro" id="IPR036314">
    <property type="entry name" value="SOD_C_sf"/>
</dbReference>
<name>A0A7C4S2Z9_UNCW3</name>
<feature type="binding site" evidence="5">
    <location>
        <position position="29"/>
    </location>
    <ligand>
        <name>Mn(2+)</name>
        <dbReference type="ChEBI" id="CHEBI:29035"/>
    </ligand>
</feature>
<evidence type="ECO:0000256" key="6">
    <source>
        <dbReference type="RuleBase" id="RU000414"/>
    </source>
</evidence>
<dbReference type="SUPFAM" id="SSF46609">
    <property type="entry name" value="Fe,Mn superoxide dismutase (SOD), N-terminal domain"/>
    <property type="match status" value="1"/>
</dbReference>
<dbReference type="Pfam" id="PF00081">
    <property type="entry name" value="Sod_Fe_N"/>
    <property type="match status" value="1"/>
</dbReference>
<keyword evidence="3 5" id="KW-0479">Metal-binding</keyword>
<reference evidence="10" key="1">
    <citation type="journal article" date="2020" name="mSystems">
        <title>Genome- and Community-Level Interaction Insights into Carbon Utilization and Element Cycling Functions of Hydrothermarchaeota in Hydrothermal Sediment.</title>
        <authorList>
            <person name="Zhou Z."/>
            <person name="Liu Y."/>
            <person name="Xu W."/>
            <person name="Pan J."/>
            <person name="Luo Z.H."/>
            <person name="Li M."/>
        </authorList>
    </citation>
    <scope>NUCLEOTIDE SEQUENCE [LARGE SCALE GENOMIC DNA]</scope>
    <source>
        <strain evidence="10">SpSt-594</strain>
        <strain evidence="9">SpSt-655</strain>
    </source>
</reference>
<dbReference type="InterPro" id="IPR019833">
    <property type="entry name" value="Mn/Fe_SOD_BS"/>
</dbReference>
<dbReference type="EMBL" id="DSZH01000095">
    <property type="protein sequence ID" value="HGU47335.1"/>
    <property type="molecule type" value="Genomic_DNA"/>
</dbReference>
<evidence type="ECO:0000313" key="10">
    <source>
        <dbReference type="EMBL" id="HGU47335.1"/>
    </source>
</evidence>
<comment type="caution">
    <text evidence="10">The sequence shown here is derived from an EMBL/GenBank/DDBJ whole genome shotgun (WGS) entry which is preliminary data.</text>
</comment>
<organism evidence="10">
    <name type="scientific">candidate division WOR-3 bacterium</name>
    <dbReference type="NCBI Taxonomy" id="2052148"/>
    <lineage>
        <taxon>Bacteria</taxon>
        <taxon>Bacteria division WOR-3</taxon>
    </lineage>
</organism>
<dbReference type="AlphaFoldDB" id="A0A7C4S2Z9"/>
<comment type="function">
    <text evidence="6">Destroys radicals which are normally produced within the cells and which are toxic to biological systems.</text>
</comment>
<proteinExistence type="inferred from homology"/>
<dbReference type="GO" id="GO:0046872">
    <property type="term" value="F:metal ion binding"/>
    <property type="evidence" value="ECO:0007669"/>
    <property type="project" value="UniProtKB-KW"/>
</dbReference>
<feature type="domain" description="Manganese/iron superoxide dismutase C-terminal" evidence="8">
    <location>
        <begin position="95"/>
        <end position="196"/>
    </location>
</feature>
<dbReference type="Pfam" id="PF02777">
    <property type="entry name" value="Sod_Fe_C"/>
    <property type="match status" value="1"/>
</dbReference>
<dbReference type="InterPro" id="IPR036324">
    <property type="entry name" value="Mn/Fe_SOD_N_sf"/>
</dbReference>
<dbReference type="PRINTS" id="PR01703">
    <property type="entry name" value="MNSODISMTASE"/>
</dbReference>
<dbReference type="FunFam" id="1.10.287.990:FF:000001">
    <property type="entry name" value="Superoxide dismutase"/>
    <property type="match status" value="1"/>
</dbReference>
<evidence type="ECO:0000256" key="5">
    <source>
        <dbReference type="PIRSR" id="PIRSR000349-1"/>
    </source>
</evidence>
<evidence type="ECO:0000256" key="3">
    <source>
        <dbReference type="ARBA" id="ARBA00022723"/>
    </source>
</evidence>
<feature type="binding site" evidence="5">
    <location>
        <position position="77"/>
    </location>
    <ligand>
        <name>Mn(2+)</name>
        <dbReference type="ChEBI" id="CHEBI:29035"/>
    </ligand>
</feature>
<dbReference type="GO" id="GO:0004784">
    <property type="term" value="F:superoxide dismutase activity"/>
    <property type="evidence" value="ECO:0007669"/>
    <property type="project" value="UniProtKB-EC"/>
</dbReference>